<dbReference type="Proteomes" id="UP000324298">
    <property type="component" value="Unassembled WGS sequence"/>
</dbReference>
<dbReference type="PANTHER" id="PTHR30353:SF15">
    <property type="entry name" value="INNER MEMBRANE PROTEIN YABI"/>
    <property type="match status" value="1"/>
</dbReference>
<evidence type="ECO:0000256" key="4">
    <source>
        <dbReference type="ARBA" id="ARBA00022692"/>
    </source>
</evidence>
<proteinExistence type="inferred from homology"/>
<feature type="transmembrane region" description="Helical" evidence="7">
    <location>
        <begin position="61"/>
        <end position="79"/>
    </location>
</feature>
<keyword evidence="10" id="KW-1185">Reference proteome</keyword>
<accession>A0A5A9XRQ0</accession>
<name>A0A5A9XRQ0_9BACT</name>
<comment type="caution">
    <text evidence="9">The sequence shown here is derived from an EMBL/GenBank/DDBJ whole genome shotgun (WGS) entry which is preliminary data.</text>
</comment>
<dbReference type="CDD" id="cd03392">
    <property type="entry name" value="PAP2_like_2"/>
    <property type="match status" value="1"/>
</dbReference>
<keyword evidence="6 7" id="KW-0472">Membrane</keyword>
<reference evidence="9 10" key="1">
    <citation type="submission" date="2019-04" db="EMBL/GenBank/DDBJ databases">
        <title>Geobacter ruber sp. nov., ferric-reducing bacteria isolated from paddy soil.</title>
        <authorList>
            <person name="Xu Z."/>
            <person name="Masuda Y."/>
            <person name="Itoh H."/>
            <person name="Senoo K."/>
        </authorList>
    </citation>
    <scope>NUCLEOTIDE SEQUENCE [LARGE SCALE GENOMIC DNA]</scope>
    <source>
        <strain evidence="9 10">Red88</strain>
    </source>
</reference>
<organism evidence="9 10">
    <name type="scientific">Oryzomonas rubra</name>
    <dbReference type="NCBI Taxonomy" id="2509454"/>
    <lineage>
        <taxon>Bacteria</taxon>
        <taxon>Pseudomonadati</taxon>
        <taxon>Thermodesulfobacteriota</taxon>
        <taxon>Desulfuromonadia</taxon>
        <taxon>Geobacterales</taxon>
        <taxon>Geobacteraceae</taxon>
        <taxon>Oryzomonas</taxon>
    </lineage>
</organism>
<protein>
    <submittedName>
        <fullName evidence="9">Phosphatase PAP2 family protein</fullName>
    </submittedName>
</protein>
<evidence type="ECO:0000256" key="1">
    <source>
        <dbReference type="ARBA" id="ARBA00004651"/>
    </source>
</evidence>
<keyword evidence="5 7" id="KW-1133">Transmembrane helix</keyword>
<feature type="transmembrane region" description="Helical" evidence="7">
    <location>
        <begin position="407"/>
        <end position="425"/>
    </location>
</feature>
<dbReference type="SMART" id="SM00014">
    <property type="entry name" value="acidPPc"/>
    <property type="match status" value="1"/>
</dbReference>
<dbReference type="Pfam" id="PF01569">
    <property type="entry name" value="PAP2"/>
    <property type="match status" value="1"/>
</dbReference>
<evidence type="ECO:0000259" key="8">
    <source>
        <dbReference type="SMART" id="SM00014"/>
    </source>
</evidence>
<feature type="transmembrane region" description="Helical" evidence="7">
    <location>
        <begin position="335"/>
        <end position="357"/>
    </location>
</feature>
<dbReference type="PANTHER" id="PTHR30353">
    <property type="entry name" value="INNER MEMBRANE PROTEIN DEDA-RELATED"/>
    <property type="match status" value="1"/>
</dbReference>
<feature type="transmembrane region" description="Helical" evidence="7">
    <location>
        <begin position="251"/>
        <end position="272"/>
    </location>
</feature>
<evidence type="ECO:0000256" key="5">
    <source>
        <dbReference type="ARBA" id="ARBA00022989"/>
    </source>
</evidence>
<dbReference type="InterPro" id="IPR025902">
    <property type="entry name" value="LssY-like-C_dom"/>
</dbReference>
<dbReference type="InterPro" id="IPR032816">
    <property type="entry name" value="VTT_dom"/>
</dbReference>
<sequence length="705" mass="77292">MEILNNLLPQIEHFRILGYWLILLVSLLESLVLVGVIVPGAVAVVLAGALAEQGYFDLGDLIWFAAIGAVLGDGISFTLGRHGAGLFKETNKVLKASYLEAGERFFRNHGAKSIFMGRFIGLVRAVIPFVAGLSGMGAKRFYLWNIISAFAWAASHLLAGYFLGQAWQMVEVWTSRAGIFLTALLLLFFCTSLLKRFIVKQGRQSLDLCRSLWISVTQALIANPDVAKFVARHPRFFSFASARLDRSRFSGLPSTLLGIAFLYTLLLLGGIVEDILALDPIVAVDTRLANLLYFYRDEMLVNGFLWITLLGKAKIVLSVALLCTVLFWLRARREFILPCLLTLAGSGLFSLLGKVAFHRQRPPGIGVYTEASFSFPSGHATIAAAFYGFIVYYLWRQAQSRNVRLNLLFGGSALILAIGFSRLYLGVHFLSDVLGGYLLGFLWLIIGICLVESRLFATGEKPLPQGSPFRIRLTSAALIAAELIFVILSGLQYNPARNSSKSVGAANPVGMDVVGGFDRYRLPRFTESISGKRQEPLNIILVARDEGSLASAFKAAGWQPADPVTIGTVSKTVKALMGNESYPTAPIAPAFWNGRINDAGFEKPTPAQTVRQRHRVRLWKTDLLTTGAGRVFVGTISLDAGMKWGLMHKMGTDIDSEREALLKDLLLGGRVTDSRTSRFVEPHSGRNFAGDSFFTDGSLSVVMID</sequence>
<evidence type="ECO:0000256" key="7">
    <source>
        <dbReference type="SAM" id="Phobius"/>
    </source>
</evidence>
<feature type="transmembrane region" description="Helical" evidence="7">
    <location>
        <begin position="20"/>
        <end position="49"/>
    </location>
</feature>
<evidence type="ECO:0000256" key="6">
    <source>
        <dbReference type="ARBA" id="ARBA00023136"/>
    </source>
</evidence>
<dbReference type="InterPro" id="IPR000326">
    <property type="entry name" value="PAP2/HPO"/>
</dbReference>
<keyword evidence="4 7" id="KW-0812">Transmembrane</keyword>
<dbReference type="Gene3D" id="1.20.144.10">
    <property type="entry name" value="Phosphatidic acid phosphatase type 2/haloperoxidase"/>
    <property type="match status" value="1"/>
</dbReference>
<gene>
    <name evidence="9" type="ORF">ET418_04940</name>
</gene>
<dbReference type="RefSeq" id="WP_149306458.1">
    <property type="nucleotide sequence ID" value="NZ_SRSD01000002.1"/>
</dbReference>
<feature type="transmembrane region" description="Helical" evidence="7">
    <location>
        <begin position="437"/>
        <end position="457"/>
    </location>
</feature>
<dbReference type="InterPro" id="IPR032818">
    <property type="entry name" value="DedA-like"/>
</dbReference>
<comment type="subcellular location">
    <subcellularLocation>
        <location evidence="1">Cell membrane</location>
        <topology evidence="1">Multi-pass membrane protein</topology>
    </subcellularLocation>
</comment>
<feature type="transmembrane region" description="Helical" evidence="7">
    <location>
        <begin position="114"/>
        <end position="134"/>
    </location>
</feature>
<feature type="transmembrane region" description="Helical" evidence="7">
    <location>
        <begin position="304"/>
        <end position="328"/>
    </location>
</feature>
<dbReference type="GO" id="GO:0005886">
    <property type="term" value="C:plasma membrane"/>
    <property type="evidence" value="ECO:0007669"/>
    <property type="project" value="UniProtKB-SubCell"/>
</dbReference>
<comment type="similarity">
    <text evidence="2">Belongs to the DedA family.</text>
</comment>
<dbReference type="AlphaFoldDB" id="A0A5A9XRQ0"/>
<feature type="transmembrane region" description="Helical" evidence="7">
    <location>
        <begin position="141"/>
        <end position="163"/>
    </location>
</feature>
<dbReference type="InterPro" id="IPR036938">
    <property type="entry name" value="PAP2/HPO_sf"/>
</dbReference>
<evidence type="ECO:0000313" key="9">
    <source>
        <dbReference type="EMBL" id="KAA0894301.1"/>
    </source>
</evidence>
<dbReference type="EMBL" id="SRSD01000002">
    <property type="protein sequence ID" value="KAA0894301.1"/>
    <property type="molecule type" value="Genomic_DNA"/>
</dbReference>
<evidence type="ECO:0000256" key="3">
    <source>
        <dbReference type="ARBA" id="ARBA00022475"/>
    </source>
</evidence>
<evidence type="ECO:0000313" key="10">
    <source>
        <dbReference type="Proteomes" id="UP000324298"/>
    </source>
</evidence>
<keyword evidence="3" id="KW-1003">Cell membrane</keyword>
<dbReference type="Pfam" id="PF14067">
    <property type="entry name" value="LssY_C"/>
    <property type="match status" value="1"/>
</dbReference>
<feature type="transmembrane region" description="Helical" evidence="7">
    <location>
        <begin position="469"/>
        <end position="491"/>
    </location>
</feature>
<dbReference type="Pfam" id="PF09335">
    <property type="entry name" value="VTT_dom"/>
    <property type="match status" value="1"/>
</dbReference>
<feature type="transmembrane region" description="Helical" evidence="7">
    <location>
        <begin position="175"/>
        <end position="194"/>
    </location>
</feature>
<feature type="transmembrane region" description="Helical" evidence="7">
    <location>
        <begin position="377"/>
        <end position="395"/>
    </location>
</feature>
<feature type="domain" description="Phosphatidic acid phosphatase type 2/haloperoxidase" evidence="8">
    <location>
        <begin position="336"/>
        <end position="448"/>
    </location>
</feature>
<dbReference type="OrthoDB" id="9801622at2"/>
<dbReference type="SUPFAM" id="SSF48317">
    <property type="entry name" value="Acid phosphatase/Vanadium-dependent haloperoxidase"/>
    <property type="match status" value="1"/>
</dbReference>
<evidence type="ECO:0000256" key="2">
    <source>
        <dbReference type="ARBA" id="ARBA00010792"/>
    </source>
</evidence>